<evidence type="ECO:0000313" key="10">
    <source>
        <dbReference type="EMBL" id="CCO21038.1"/>
    </source>
</evidence>
<accession>S0DFN2</accession>
<protein>
    <recommendedName>
        <fullName evidence="3">endo-1,4-beta-xylanase</fullName>
        <ecNumber evidence="3">3.2.1.8</ecNumber>
    </recommendedName>
</protein>
<reference evidence="13" key="2">
    <citation type="journal article" date="2013" name="Biotechnol. Biofuels">
        <title>Mining for hemicellulases in the fungus-growing termite Pseudacanthotermes militaris using functional metagenomics.</title>
        <authorList>
            <person name="Bastien G."/>
            <person name="Arnal G."/>
            <person name="Bozonnet S."/>
            <person name="Laguerre S."/>
            <person name="Ferreira F."/>
            <person name="Faure R."/>
            <person name="Henrissat B."/>
            <person name="Lefevre F."/>
            <person name="Robe P."/>
            <person name="Bouchez O."/>
            <person name="Noirot C."/>
            <person name="Dumon C."/>
            <person name="O'Donohue M."/>
        </authorList>
    </citation>
    <scope>NUCLEOTIDE SEQUENCE</scope>
</reference>
<dbReference type="GO" id="GO:0045493">
    <property type="term" value="P:xylan catabolic process"/>
    <property type="evidence" value="ECO:0007669"/>
    <property type="project" value="UniProtKB-UniPathway"/>
</dbReference>
<dbReference type="PROSITE" id="PS51761">
    <property type="entry name" value="GH11_3"/>
    <property type="match status" value="1"/>
</dbReference>
<dbReference type="InterPro" id="IPR013319">
    <property type="entry name" value="GH11/12"/>
</dbReference>
<evidence type="ECO:0000313" key="16">
    <source>
        <dbReference type="EMBL" id="CCO21319.1"/>
    </source>
</evidence>
<dbReference type="PRINTS" id="PR00911">
    <property type="entry name" value="GLHYDRLASE11"/>
</dbReference>
<evidence type="ECO:0000313" key="11">
    <source>
        <dbReference type="EMBL" id="CCO21108.1"/>
    </source>
</evidence>
<evidence type="ECO:0000313" key="12">
    <source>
        <dbReference type="EMBL" id="CCO21153.1"/>
    </source>
</evidence>
<evidence type="ECO:0000256" key="6">
    <source>
        <dbReference type="ARBA" id="ARBA00023277"/>
    </source>
</evidence>
<dbReference type="EMBL" id="HF548289">
    <property type="protein sequence ID" value="CCO21271.1"/>
    <property type="molecule type" value="Genomic_DNA"/>
</dbReference>
<feature type="domain" description="GH11" evidence="9">
    <location>
        <begin position="639"/>
        <end position="833"/>
    </location>
</feature>
<dbReference type="PANTHER" id="PTHR22901:SF0">
    <property type="entry name" value="SIALATE O-ACETYLESTERASE"/>
    <property type="match status" value="1"/>
</dbReference>
<dbReference type="SUPFAM" id="SSF52266">
    <property type="entry name" value="SGNH hydrolase"/>
    <property type="match status" value="1"/>
</dbReference>
<proteinExistence type="predicted"/>
<dbReference type="Pfam" id="PF00457">
    <property type="entry name" value="Glyco_hydro_11"/>
    <property type="match status" value="1"/>
</dbReference>
<dbReference type="EMBL" id="HF548291">
    <property type="protein sequence ID" value="CCO21319.1"/>
    <property type="molecule type" value="Genomic_DNA"/>
</dbReference>
<gene>
    <name evidence="10" type="ORF">BN138_226</name>
    <name evidence="11" type="ORF">BN138_296</name>
    <name evidence="12" type="ORF">BN138_341</name>
    <name evidence="13" type="ORF">BN138_398</name>
    <name evidence="14" type="ORF">BN138_459</name>
    <name evidence="15" type="ORF">BN138_477</name>
    <name evidence="16" type="ORF">BN138_507</name>
</gene>
<dbReference type="InterPro" id="IPR005181">
    <property type="entry name" value="SASA"/>
</dbReference>
<dbReference type="AlphaFoldDB" id="S0DFN2"/>
<dbReference type="PROSITE" id="PS00776">
    <property type="entry name" value="GH11_1"/>
    <property type="match status" value="1"/>
</dbReference>
<evidence type="ECO:0000259" key="9">
    <source>
        <dbReference type="PROSITE" id="PS51761"/>
    </source>
</evidence>
<evidence type="ECO:0000256" key="5">
    <source>
        <dbReference type="ARBA" id="ARBA00022801"/>
    </source>
</evidence>
<keyword evidence="7" id="KW-0326">Glycosidase</keyword>
<evidence type="ECO:0000256" key="2">
    <source>
        <dbReference type="ARBA" id="ARBA00004851"/>
    </source>
</evidence>
<evidence type="ECO:0000313" key="14">
    <source>
        <dbReference type="EMBL" id="CCO21271.1"/>
    </source>
</evidence>
<comment type="pathway">
    <text evidence="2">Glycan degradation; xylan degradation.</text>
</comment>
<dbReference type="SUPFAM" id="SSF49785">
    <property type="entry name" value="Galactose-binding domain-like"/>
    <property type="match status" value="1"/>
</dbReference>
<dbReference type="GO" id="GO:0001681">
    <property type="term" value="F:sialate O-acetylesterase activity"/>
    <property type="evidence" value="ECO:0007669"/>
    <property type="project" value="InterPro"/>
</dbReference>
<name>S0DFN2_9ZZZZ</name>
<sequence>MRQKLILCLMALFAVVSVEAKVTLPRLVSDGMVLQRDEPLKIWGWASAGETVKVTFLDGSYKTKADRKGNWCVELPAHKAGGPYTMRVNGIEIRDILIGDVWLCSGQSNMELTMDRVLDLYADEVADANYPFIRYFRVPMKYNFRNEEADLQGGRWETATPGNLPDLSAVAWFFAKELYDTYGVPIGLINTSIGGSPAEAWIGAGALKDYPHYLEAARESAAQGYIESVTKADQRAGEEWRRTMDEKDPGVGVWNREDFDDSDWASISLPGYWADKGAGQVNGSVWFRKEIGLPASLAGKAATLRMGTIVDADSTFVNGTFVGTVSYQYPPRIYTIPAGVLKEGRNNITVRVTSNAGRGGFVEEKPYELIVEGDGIDLTGDWKYRVGAGMPPAAPQTFFQYKPTGLYNGMIAPLKNYALKGFLWYQGESNAGKPNEYKGLMAALINDWRAKWNKPRMPFIYAQLPGFMKENKLPVESGWAELREAQRQTLEIPHTGMAVTIDAGEWNDIHPLNKKTVGERLALEARRVAYGESGIVSTGPMYESAIVEDGGIVLAFSSVGSGIYTNLDLAGFTIAGPDGRYVWANAAVVSGGKIRVWSDWVPEPVSVRYAWADNPVGANLRNKEGLPASPFRADVETGVITGNGTGTHGGYDWELWRDRGDVCMILKEGGAFECSWDNINNALFRTGKKFDATRTHDQLGDISLDYGCDYHPDGNSYLCVYGWSVDPLIEFYVVEAWGNWRPPGAESKGTVEIDGGTYDIYRTTRVEQPSIQGTTTFEQYWSVRTDKKTSGTVSVSEHIRAWEKMGMELGKIYEVAFCVEGYQSRGTADVYKMSFGEQANK</sequence>
<dbReference type="InterPro" id="IPR013320">
    <property type="entry name" value="ConA-like_dom_sf"/>
</dbReference>
<dbReference type="EMBL" id="HF548290">
    <property type="protein sequence ID" value="CCO21289.1"/>
    <property type="molecule type" value="Genomic_DNA"/>
</dbReference>
<keyword evidence="6" id="KW-0119">Carbohydrate metabolism</keyword>
<dbReference type="InterPro" id="IPR039329">
    <property type="entry name" value="SIAE"/>
</dbReference>
<dbReference type="SUPFAM" id="SSF49899">
    <property type="entry name" value="Concanavalin A-like lectins/glucanases"/>
    <property type="match status" value="1"/>
</dbReference>
<dbReference type="InterPro" id="IPR033123">
    <property type="entry name" value="GH11_dom"/>
</dbReference>
<dbReference type="InterPro" id="IPR018208">
    <property type="entry name" value="GH11_AS_1"/>
</dbReference>
<dbReference type="InterPro" id="IPR008979">
    <property type="entry name" value="Galactose-bd-like_sf"/>
</dbReference>
<evidence type="ECO:0000256" key="4">
    <source>
        <dbReference type="ARBA" id="ARBA00022651"/>
    </source>
</evidence>
<dbReference type="Pfam" id="PF03629">
    <property type="entry name" value="SASA"/>
    <property type="match status" value="2"/>
</dbReference>
<keyword evidence="5 13" id="KW-0378">Hydrolase</keyword>
<dbReference type="Gene3D" id="2.60.40.10">
    <property type="entry name" value="Immunoglobulins"/>
    <property type="match status" value="1"/>
</dbReference>
<evidence type="ECO:0000256" key="8">
    <source>
        <dbReference type="ARBA" id="ARBA00023326"/>
    </source>
</evidence>
<keyword evidence="8" id="KW-0624">Polysaccharide degradation</keyword>
<dbReference type="EMBL" id="HF548284">
    <property type="protein sequence ID" value="CCO21108.1"/>
    <property type="molecule type" value="Genomic_DNA"/>
</dbReference>
<dbReference type="GO" id="GO:0031176">
    <property type="term" value="F:endo-1,4-beta-xylanase activity"/>
    <property type="evidence" value="ECO:0007669"/>
    <property type="project" value="UniProtKB-EC"/>
</dbReference>
<evidence type="ECO:0000256" key="1">
    <source>
        <dbReference type="ARBA" id="ARBA00000681"/>
    </source>
</evidence>
<dbReference type="EMBL" id="HF548280">
    <property type="protein sequence ID" value="CCO21038.1"/>
    <property type="molecule type" value="Genomic_DNA"/>
</dbReference>
<dbReference type="InterPro" id="IPR013783">
    <property type="entry name" value="Ig-like_fold"/>
</dbReference>
<dbReference type="Gene3D" id="2.60.120.180">
    <property type="match status" value="1"/>
</dbReference>
<dbReference type="Gene3D" id="2.60.120.260">
    <property type="entry name" value="Galactose-binding domain-like"/>
    <property type="match status" value="1"/>
</dbReference>
<evidence type="ECO:0000313" key="15">
    <source>
        <dbReference type="EMBL" id="CCO21289.1"/>
    </source>
</evidence>
<dbReference type="EMBL" id="HF548288">
    <property type="protein sequence ID" value="CCO21210.1"/>
    <property type="molecule type" value="Genomic_DNA"/>
</dbReference>
<dbReference type="UniPathway" id="UPA00114"/>
<evidence type="ECO:0000256" key="3">
    <source>
        <dbReference type="ARBA" id="ARBA00012590"/>
    </source>
</evidence>
<comment type="catalytic activity">
    <reaction evidence="1">
        <text>Endohydrolysis of (1-&gt;4)-beta-D-xylosidic linkages in xylans.</text>
        <dbReference type="EC" id="3.2.1.8"/>
    </reaction>
</comment>
<organism evidence="13">
    <name type="scientific">termite gut metagenome</name>
    <dbReference type="NCBI Taxonomy" id="433724"/>
    <lineage>
        <taxon>unclassified sequences</taxon>
        <taxon>metagenomes</taxon>
        <taxon>organismal metagenomes</taxon>
    </lineage>
</organism>
<dbReference type="InterPro" id="IPR001137">
    <property type="entry name" value="Glyco_hydro_11"/>
</dbReference>
<dbReference type="EC" id="3.2.1.8" evidence="3"/>
<keyword evidence="4" id="KW-0858">Xylan degradation</keyword>
<evidence type="ECO:0000313" key="13">
    <source>
        <dbReference type="EMBL" id="CCO21210.1"/>
    </source>
</evidence>
<dbReference type="EMBL" id="HF548286">
    <property type="protein sequence ID" value="CCO21153.1"/>
    <property type="molecule type" value="Genomic_DNA"/>
</dbReference>
<dbReference type="Gene3D" id="3.40.50.1110">
    <property type="entry name" value="SGNH hydrolase"/>
    <property type="match status" value="2"/>
</dbReference>
<dbReference type="InterPro" id="IPR036514">
    <property type="entry name" value="SGNH_hydro_sf"/>
</dbReference>
<dbReference type="PANTHER" id="PTHR22901">
    <property type="entry name" value="SIALATE O-ACETYLESTERASE"/>
    <property type="match status" value="1"/>
</dbReference>
<reference evidence="13" key="1">
    <citation type="submission" date="2012-10" db="EMBL/GenBank/DDBJ databases">
        <authorList>
            <person name="Sandrine L."/>
        </authorList>
    </citation>
    <scope>NUCLEOTIDE SEQUENCE</scope>
</reference>
<evidence type="ECO:0000256" key="7">
    <source>
        <dbReference type="ARBA" id="ARBA00023295"/>
    </source>
</evidence>